<dbReference type="RefSeq" id="WP_180286041.1">
    <property type="nucleotide sequence ID" value="NZ_JABFDB010000038.1"/>
</dbReference>
<dbReference type="EMBL" id="JABFDB010000038">
    <property type="protein sequence ID" value="NYZ24267.1"/>
    <property type="molecule type" value="Genomic_DNA"/>
</dbReference>
<keyword evidence="2" id="KW-1185">Reference proteome</keyword>
<dbReference type="Proteomes" id="UP000584642">
    <property type="component" value="Unassembled WGS sequence"/>
</dbReference>
<sequence length="227" mass="24589">MSVRASAFLFVLIAAALGGCQTRGSAQPVVGGSSEVSTRNVLDGVRPNNKRTTYTYRPFADQTYRLTTVNDRKVTDLVLTINATAAAGRIVITVIEPKDKLRVLMEPNGQIIDFVSAGSSRDSKGRDSEDALRMLIPEFVAGGVASGDPITRAELRSSTAAYPVLGILRGDKEINGTVYGLVTFHVVNPKTNELAVDLGYSLIDADTHFPAYTEYKFDKVLIVFTRN</sequence>
<proteinExistence type="predicted"/>
<protein>
    <recommendedName>
        <fullName evidence="3">Lipoprotein</fullName>
    </recommendedName>
</protein>
<evidence type="ECO:0008006" key="3">
    <source>
        <dbReference type="Google" id="ProtNLM"/>
    </source>
</evidence>
<evidence type="ECO:0000313" key="1">
    <source>
        <dbReference type="EMBL" id="NYZ24267.1"/>
    </source>
</evidence>
<organism evidence="1 2">
    <name type="scientific">Azospirillum oleiclasticum</name>
    <dbReference type="NCBI Taxonomy" id="2735135"/>
    <lineage>
        <taxon>Bacteria</taxon>
        <taxon>Pseudomonadati</taxon>
        <taxon>Pseudomonadota</taxon>
        <taxon>Alphaproteobacteria</taxon>
        <taxon>Rhodospirillales</taxon>
        <taxon>Azospirillaceae</taxon>
        <taxon>Azospirillum</taxon>
    </lineage>
</organism>
<name>A0ABX2TJQ8_9PROT</name>
<gene>
    <name evidence="1" type="ORF">HND93_31560</name>
</gene>
<accession>A0ABX2TJQ8</accession>
<reference evidence="1 2" key="1">
    <citation type="submission" date="2020-05" db="EMBL/GenBank/DDBJ databases">
        <title>Azospirillum oleiclasticum sp. nov, a nitrogen-fixing and heavy crude oil-emulsifying bacterium isolated from the crude oil of Yumen Oilfield.</title>
        <authorList>
            <person name="Wu D."/>
            <person name="Cai M."/>
            <person name="Zhang X."/>
        </authorList>
    </citation>
    <scope>NUCLEOTIDE SEQUENCE [LARGE SCALE GENOMIC DNA]</scope>
    <source>
        <strain evidence="1 2">ROY-1-1-2</strain>
    </source>
</reference>
<comment type="caution">
    <text evidence="1">The sequence shown here is derived from an EMBL/GenBank/DDBJ whole genome shotgun (WGS) entry which is preliminary data.</text>
</comment>
<dbReference type="PROSITE" id="PS51257">
    <property type="entry name" value="PROKAR_LIPOPROTEIN"/>
    <property type="match status" value="1"/>
</dbReference>
<evidence type="ECO:0000313" key="2">
    <source>
        <dbReference type="Proteomes" id="UP000584642"/>
    </source>
</evidence>